<reference evidence="1 2" key="1">
    <citation type="journal article" date="2021" name="Nat. Plants">
        <title>The Taxus genome provides insights into paclitaxel biosynthesis.</title>
        <authorList>
            <person name="Xiong X."/>
            <person name="Gou J."/>
            <person name="Liao Q."/>
            <person name="Li Y."/>
            <person name="Zhou Q."/>
            <person name="Bi G."/>
            <person name="Li C."/>
            <person name="Du R."/>
            <person name="Wang X."/>
            <person name="Sun T."/>
            <person name="Guo L."/>
            <person name="Liang H."/>
            <person name="Lu P."/>
            <person name="Wu Y."/>
            <person name="Zhang Z."/>
            <person name="Ro D.K."/>
            <person name="Shang Y."/>
            <person name="Huang S."/>
            <person name="Yan J."/>
        </authorList>
    </citation>
    <scope>NUCLEOTIDE SEQUENCE [LARGE SCALE GENOMIC DNA]</scope>
    <source>
        <strain evidence="1">Ta-2019</strain>
    </source>
</reference>
<feature type="non-terminal residue" evidence="1">
    <location>
        <position position="177"/>
    </location>
</feature>
<feature type="non-terminal residue" evidence="1">
    <location>
        <position position="1"/>
    </location>
</feature>
<dbReference type="EMBL" id="JAHRHJ020000009">
    <property type="protein sequence ID" value="KAH9303171.1"/>
    <property type="molecule type" value="Genomic_DNA"/>
</dbReference>
<gene>
    <name evidence="1" type="ORF">KI387_014754</name>
</gene>
<evidence type="ECO:0000313" key="2">
    <source>
        <dbReference type="Proteomes" id="UP000824469"/>
    </source>
</evidence>
<dbReference type="Gene3D" id="3.40.630.10">
    <property type="entry name" value="Zn peptidases"/>
    <property type="match status" value="1"/>
</dbReference>
<dbReference type="OMA" id="EDIEWEH"/>
<dbReference type="AlphaFoldDB" id="A0AA38CKN2"/>
<sequence>ALAWDSNPDLHDAYSPVIDRFGIAQTSREFSQKILQMARKPQTLDWLKHIRRKIHENPELAYHEFETSALIRSELDELGVKYRWPLAVTGLVASIGSGGPPFVALRADMDALPIQEDIEWEHKSKIPGKMHACGHDAHVAMLLGAAKILQEHRHSLQNYCFHLFPYGSQGHPMIISL</sequence>
<dbReference type="PANTHER" id="PTHR11014:SF147">
    <property type="entry name" value="PEPTIDASE M20 DIMERISATION DOMAIN-CONTAINING PROTEIN"/>
    <property type="match status" value="1"/>
</dbReference>
<organism evidence="1 2">
    <name type="scientific">Taxus chinensis</name>
    <name type="common">Chinese yew</name>
    <name type="synonym">Taxus wallichiana var. chinensis</name>
    <dbReference type="NCBI Taxonomy" id="29808"/>
    <lineage>
        <taxon>Eukaryota</taxon>
        <taxon>Viridiplantae</taxon>
        <taxon>Streptophyta</taxon>
        <taxon>Embryophyta</taxon>
        <taxon>Tracheophyta</taxon>
        <taxon>Spermatophyta</taxon>
        <taxon>Pinopsida</taxon>
        <taxon>Pinidae</taxon>
        <taxon>Conifers II</taxon>
        <taxon>Cupressales</taxon>
        <taxon>Taxaceae</taxon>
        <taxon>Taxus</taxon>
    </lineage>
</organism>
<comment type="caution">
    <text evidence="1">The sequence shown here is derived from an EMBL/GenBank/DDBJ whole genome shotgun (WGS) entry which is preliminary data.</text>
</comment>
<dbReference type="GO" id="GO:0009850">
    <property type="term" value="P:auxin metabolic process"/>
    <property type="evidence" value="ECO:0007669"/>
    <property type="project" value="TreeGrafter"/>
</dbReference>
<dbReference type="Pfam" id="PF01546">
    <property type="entry name" value="Peptidase_M20"/>
    <property type="match status" value="1"/>
</dbReference>
<name>A0AA38CKN2_TAXCH</name>
<dbReference type="Proteomes" id="UP000824469">
    <property type="component" value="Unassembled WGS sequence"/>
</dbReference>
<dbReference type="PANTHER" id="PTHR11014">
    <property type="entry name" value="PEPTIDASE M20 FAMILY MEMBER"/>
    <property type="match status" value="1"/>
</dbReference>
<evidence type="ECO:0000313" key="1">
    <source>
        <dbReference type="EMBL" id="KAH9303171.1"/>
    </source>
</evidence>
<dbReference type="InterPro" id="IPR017439">
    <property type="entry name" value="Amidohydrolase"/>
</dbReference>
<dbReference type="InterPro" id="IPR002933">
    <property type="entry name" value="Peptidase_M20"/>
</dbReference>
<proteinExistence type="predicted"/>
<dbReference type="GO" id="GO:0005783">
    <property type="term" value="C:endoplasmic reticulum"/>
    <property type="evidence" value="ECO:0007669"/>
    <property type="project" value="TreeGrafter"/>
</dbReference>
<dbReference type="GO" id="GO:0010179">
    <property type="term" value="F:IAA-Ala conjugate hydrolase activity"/>
    <property type="evidence" value="ECO:0007669"/>
    <property type="project" value="TreeGrafter"/>
</dbReference>
<keyword evidence="2" id="KW-1185">Reference proteome</keyword>
<dbReference type="SUPFAM" id="SSF53187">
    <property type="entry name" value="Zn-dependent exopeptidases"/>
    <property type="match status" value="1"/>
</dbReference>
<protein>
    <submittedName>
        <fullName evidence="1">Uncharacterized protein</fullName>
    </submittedName>
</protein>
<accession>A0AA38CKN2</accession>